<keyword evidence="8 11" id="KW-0503">Monooxygenase</keyword>
<keyword evidence="7 10" id="KW-0408">Iron</keyword>
<evidence type="ECO:0000256" key="3">
    <source>
        <dbReference type="ARBA" id="ARBA00010617"/>
    </source>
</evidence>
<dbReference type="InParanoid" id="A0A200PZC5"/>
<dbReference type="Pfam" id="PF00067">
    <property type="entry name" value="p450"/>
    <property type="match status" value="1"/>
</dbReference>
<keyword evidence="9 12" id="KW-0472">Membrane</keyword>
<accession>A0A200PZC5</accession>
<dbReference type="OMA" id="ERFSKCN"/>
<evidence type="ECO:0000256" key="11">
    <source>
        <dbReference type="RuleBase" id="RU000461"/>
    </source>
</evidence>
<proteinExistence type="inferred from homology"/>
<dbReference type="PROSITE" id="PS00086">
    <property type="entry name" value="CYTOCHROME_P450"/>
    <property type="match status" value="1"/>
</dbReference>
<dbReference type="Gene3D" id="1.10.630.10">
    <property type="entry name" value="Cytochrome P450"/>
    <property type="match status" value="1"/>
</dbReference>
<feature type="transmembrane region" description="Helical" evidence="12">
    <location>
        <begin position="6"/>
        <end position="27"/>
    </location>
</feature>
<dbReference type="SUPFAM" id="SSF48264">
    <property type="entry name" value="Cytochrome P450"/>
    <property type="match status" value="1"/>
</dbReference>
<dbReference type="GO" id="GO:0004497">
    <property type="term" value="F:monooxygenase activity"/>
    <property type="evidence" value="ECO:0007669"/>
    <property type="project" value="UniProtKB-KW"/>
</dbReference>
<comment type="subcellular location">
    <subcellularLocation>
        <location evidence="2">Membrane</location>
    </subcellularLocation>
</comment>
<reference evidence="13 14" key="1">
    <citation type="journal article" date="2017" name="Mol. Plant">
        <title>The Genome of Medicinal Plant Macleaya cordata Provides New Insights into Benzylisoquinoline Alkaloids Metabolism.</title>
        <authorList>
            <person name="Liu X."/>
            <person name="Liu Y."/>
            <person name="Huang P."/>
            <person name="Ma Y."/>
            <person name="Qing Z."/>
            <person name="Tang Q."/>
            <person name="Cao H."/>
            <person name="Cheng P."/>
            <person name="Zheng Y."/>
            <person name="Yuan Z."/>
            <person name="Zhou Y."/>
            <person name="Liu J."/>
            <person name="Tang Z."/>
            <person name="Zhuo Y."/>
            <person name="Zhang Y."/>
            <person name="Yu L."/>
            <person name="Huang J."/>
            <person name="Yang P."/>
            <person name="Peng Q."/>
            <person name="Zhang J."/>
            <person name="Jiang W."/>
            <person name="Zhang Z."/>
            <person name="Lin K."/>
            <person name="Ro D.K."/>
            <person name="Chen X."/>
            <person name="Xiong X."/>
            <person name="Shang Y."/>
            <person name="Huang S."/>
            <person name="Zeng J."/>
        </authorList>
    </citation>
    <scope>NUCLEOTIDE SEQUENCE [LARGE SCALE GENOMIC DNA]</scope>
    <source>
        <strain evidence="14">cv. BLH2017</strain>
        <tissue evidence="13">Root</tissue>
    </source>
</reference>
<dbReference type="InterPro" id="IPR001128">
    <property type="entry name" value="Cyt_P450"/>
</dbReference>
<dbReference type="AlphaFoldDB" id="A0A200PZC5"/>
<evidence type="ECO:0000256" key="9">
    <source>
        <dbReference type="ARBA" id="ARBA00023136"/>
    </source>
</evidence>
<keyword evidence="5 10" id="KW-0479">Metal-binding</keyword>
<comment type="caution">
    <text evidence="13">The sequence shown here is derived from an EMBL/GenBank/DDBJ whole genome shotgun (WGS) entry which is preliminary data.</text>
</comment>
<evidence type="ECO:0000313" key="13">
    <source>
        <dbReference type="EMBL" id="OVA03554.1"/>
    </source>
</evidence>
<protein>
    <submittedName>
        <fullName evidence="13">Cytochrome P450</fullName>
    </submittedName>
</protein>
<evidence type="ECO:0000256" key="1">
    <source>
        <dbReference type="ARBA" id="ARBA00001971"/>
    </source>
</evidence>
<keyword evidence="12" id="KW-1133">Transmembrane helix</keyword>
<keyword evidence="12" id="KW-0812">Transmembrane</keyword>
<comment type="cofactor">
    <cofactor evidence="1 10">
        <name>heme</name>
        <dbReference type="ChEBI" id="CHEBI:30413"/>
    </cofactor>
</comment>
<comment type="similarity">
    <text evidence="3 11">Belongs to the cytochrome P450 family.</text>
</comment>
<evidence type="ECO:0000256" key="6">
    <source>
        <dbReference type="ARBA" id="ARBA00023002"/>
    </source>
</evidence>
<keyword evidence="14" id="KW-1185">Reference proteome</keyword>
<dbReference type="PRINTS" id="PR00463">
    <property type="entry name" value="EP450I"/>
</dbReference>
<keyword evidence="6 11" id="KW-0560">Oxidoreductase</keyword>
<dbReference type="GO" id="GO:0005506">
    <property type="term" value="F:iron ion binding"/>
    <property type="evidence" value="ECO:0007669"/>
    <property type="project" value="InterPro"/>
</dbReference>
<dbReference type="PANTHER" id="PTHR47943">
    <property type="entry name" value="CYTOCHROME P450 93A3-LIKE"/>
    <property type="match status" value="1"/>
</dbReference>
<dbReference type="GO" id="GO:0016020">
    <property type="term" value="C:membrane"/>
    <property type="evidence" value="ECO:0007669"/>
    <property type="project" value="UniProtKB-SubCell"/>
</dbReference>
<gene>
    <name evidence="13" type="ORF">BVC80_1651g59</name>
</gene>
<evidence type="ECO:0000256" key="5">
    <source>
        <dbReference type="ARBA" id="ARBA00022723"/>
    </source>
</evidence>
<dbReference type="InterPro" id="IPR017972">
    <property type="entry name" value="Cyt_P450_CS"/>
</dbReference>
<feature type="binding site" description="axial binding residue" evidence="10">
    <location>
        <position position="448"/>
    </location>
    <ligand>
        <name>heme</name>
        <dbReference type="ChEBI" id="CHEBI:30413"/>
    </ligand>
    <ligandPart>
        <name>Fe</name>
        <dbReference type="ChEBI" id="CHEBI:18248"/>
    </ligandPart>
</feature>
<dbReference type="OrthoDB" id="1103324at2759"/>
<evidence type="ECO:0000256" key="10">
    <source>
        <dbReference type="PIRSR" id="PIRSR602401-1"/>
    </source>
</evidence>
<dbReference type="Proteomes" id="UP000195402">
    <property type="component" value="Unassembled WGS sequence"/>
</dbReference>
<dbReference type="PANTHER" id="PTHR47943:SF8">
    <property type="entry name" value="CYTOCHROME P450"/>
    <property type="match status" value="1"/>
</dbReference>
<evidence type="ECO:0000256" key="4">
    <source>
        <dbReference type="ARBA" id="ARBA00022617"/>
    </source>
</evidence>
<organism evidence="13 14">
    <name type="scientific">Macleaya cordata</name>
    <name type="common">Five-seeded plume-poppy</name>
    <name type="synonym">Bocconia cordata</name>
    <dbReference type="NCBI Taxonomy" id="56857"/>
    <lineage>
        <taxon>Eukaryota</taxon>
        <taxon>Viridiplantae</taxon>
        <taxon>Streptophyta</taxon>
        <taxon>Embryophyta</taxon>
        <taxon>Tracheophyta</taxon>
        <taxon>Spermatophyta</taxon>
        <taxon>Magnoliopsida</taxon>
        <taxon>Ranunculales</taxon>
        <taxon>Papaveraceae</taxon>
        <taxon>Papaveroideae</taxon>
        <taxon>Macleaya</taxon>
    </lineage>
</organism>
<evidence type="ECO:0000313" key="14">
    <source>
        <dbReference type="Proteomes" id="UP000195402"/>
    </source>
</evidence>
<dbReference type="EMBL" id="MVGT01003660">
    <property type="protein sequence ID" value="OVA03554.1"/>
    <property type="molecule type" value="Genomic_DNA"/>
</dbReference>
<evidence type="ECO:0000256" key="12">
    <source>
        <dbReference type="SAM" id="Phobius"/>
    </source>
</evidence>
<dbReference type="InterPro" id="IPR036396">
    <property type="entry name" value="Cyt_P450_sf"/>
</dbReference>
<dbReference type="STRING" id="56857.A0A200PZC5"/>
<dbReference type="InterPro" id="IPR002401">
    <property type="entry name" value="Cyt_P450_E_grp-I"/>
</dbReference>
<dbReference type="PRINTS" id="PR00385">
    <property type="entry name" value="P450"/>
</dbReference>
<keyword evidence="4 10" id="KW-0349">Heme</keyword>
<dbReference type="GO" id="GO:0020037">
    <property type="term" value="F:heme binding"/>
    <property type="evidence" value="ECO:0007669"/>
    <property type="project" value="InterPro"/>
</dbReference>
<dbReference type="GO" id="GO:0033075">
    <property type="term" value="P:isoquinoline alkaloid biosynthetic process"/>
    <property type="evidence" value="ECO:0007669"/>
    <property type="project" value="UniProtKB-ARBA"/>
</dbReference>
<evidence type="ECO:0000256" key="2">
    <source>
        <dbReference type="ARBA" id="ARBA00004370"/>
    </source>
</evidence>
<name>A0A200PZC5_MACCD</name>
<dbReference type="GO" id="GO:0016705">
    <property type="term" value="F:oxidoreductase activity, acting on paired donors, with incorporation or reduction of molecular oxygen"/>
    <property type="evidence" value="ECO:0007669"/>
    <property type="project" value="InterPro"/>
</dbReference>
<sequence length="510" mass="57672">MVFHILFYSVIFFISLLVLLQITIFTFKIKNRSTRYRLPPSPISLPIIGHLHLIDTVPYKSFHKLSIRFGPLMHLCLGSVPCIVASSPELAKELLKTNELIFASRPVTIPIHNVTYNSSGFSFAPYGPYWKFMKKKSNDNKPVNVSEEIMMFANNIISRMMLGVRYSGNDEDQGGETRTLVREVTDVFGQFNLSDSFVFLCNLDLQGLAKRSIDLRQRHDVLMETIIKEREEIRNKKKKGKTSDGACDQNGVLNKDFLDILLDLLEDENLEITITRENIKSFGLDIFTGADTAAGAIEWTLAELINHPHMLEKAREEIYSIVGKSRLVDESDLPNLPYLEAIVKEALRLHPPGPMLARESIEDCKIGGYDVPAKTKLFVNIWSINRNPKYWKDPLEFKPERFIATKPLDEDCEGEGKGEDYRTSSQIVKDVKGQHFDLLPFGCGRRGCPGMRLSLLEVPAVLATLIQCFDWKVVGNNGVIDMTERPGLAVPKAQPLMLVPITRLDPFIAT</sequence>
<evidence type="ECO:0000256" key="8">
    <source>
        <dbReference type="ARBA" id="ARBA00023033"/>
    </source>
</evidence>
<evidence type="ECO:0000256" key="7">
    <source>
        <dbReference type="ARBA" id="ARBA00023004"/>
    </source>
</evidence>